<dbReference type="InterPro" id="IPR011713">
    <property type="entry name" value="Leu-rich_rpt_3"/>
</dbReference>
<evidence type="ECO:0000256" key="1">
    <source>
        <dbReference type="ARBA" id="ARBA00022614"/>
    </source>
</evidence>
<dbReference type="SUPFAM" id="SSF52058">
    <property type="entry name" value="L domain-like"/>
    <property type="match status" value="1"/>
</dbReference>
<dbReference type="PANTHER" id="PTHR11017">
    <property type="entry name" value="LEUCINE-RICH REPEAT-CONTAINING PROTEIN"/>
    <property type="match status" value="1"/>
</dbReference>
<dbReference type="EMBL" id="CAEKKB010000008">
    <property type="protein sequence ID" value="CAB4319642.1"/>
    <property type="molecule type" value="Genomic_DNA"/>
</dbReference>
<reference evidence="4" key="1">
    <citation type="journal article" date="2020" name="Genome Biol.">
        <title>Gamete binning: chromosome-level and haplotype-resolved genome assembly enabled by high-throughput single-cell sequencing of gamete genomes.</title>
        <authorList>
            <person name="Campoy J.A."/>
            <person name="Sun H."/>
            <person name="Goel M."/>
            <person name="Jiao W.-B."/>
            <person name="Folz-Donahue K."/>
            <person name="Wang N."/>
            <person name="Rubio M."/>
            <person name="Liu C."/>
            <person name="Kukat C."/>
            <person name="Ruiz D."/>
            <person name="Huettel B."/>
            <person name="Schneeberger K."/>
        </authorList>
    </citation>
    <scope>NUCLEOTIDE SEQUENCE [LARGE SCALE GENOMIC DNA]</scope>
    <source>
        <strain evidence="4">cv. Rojo Pasion</strain>
    </source>
</reference>
<keyword evidence="4" id="KW-1185">Reference proteome</keyword>
<sequence>MAWEIVRQECIQELGQRSLLWLHDDISCVIINSTGTGAIEAIGLRLPKLEEVDWNCTAAFSKMHGLRLLHFDDVIVSSAPKDLPNSLRTIRWSWYPSKSLPSSSEPRFLVELNMRDSKLSRIWDGAKDILFGGHNPMVQPNGEKWFPTYAFFLYHH</sequence>
<keyword evidence="1" id="KW-0433">Leucine-rich repeat</keyword>
<dbReference type="AlphaFoldDB" id="A0A6J5Y4Z5"/>
<dbReference type="Pfam" id="PF07725">
    <property type="entry name" value="LRR_3"/>
    <property type="match status" value="1"/>
</dbReference>
<protein>
    <submittedName>
        <fullName evidence="3">Uncharacterized protein</fullName>
    </submittedName>
</protein>
<evidence type="ECO:0000256" key="2">
    <source>
        <dbReference type="ARBA" id="ARBA00022737"/>
    </source>
</evidence>
<dbReference type="PANTHER" id="PTHR11017:SF527">
    <property type="entry name" value="TMV RESISTANCE PROTEIN N-LIKE"/>
    <property type="match status" value="1"/>
</dbReference>
<evidence type="ECO:0000313" key="3">
    <source>
        <dbReference type="EMBL" id="CAB4319642.1"/>
    </source>
</evidence>
<organism evidence="3 4">
    <name type="scientific">Prunus armeniaca</name>
    <name type="common">Apricot</name>
    <name type="synonym">Armeniaca vulgaris</name>
    <dbReference type="NCBI Taxonomy" id="36596"/>
    <lineage>
        <taxon>Eukaryota</taxon>
        <taxon>Viridiplantae</taxon>
        <taxon>Streptophyta</taxon>
        <taxon>Embryophyta</taxon>
        <taxon>Tracheophyta</taxon>
        <taxon>Spermatophyta</taxon>
        <taxon>Magnoliopsida</taxon>
        <taxon>eudicotyledons</taxon>
        <taxon>Gunneridae</taxon>
        <taxon>Pentapetalae</taxon>
        <taxon>rosids</taxon>
        <taxon>fabids</taxon>
        <taxon>Rosales</taxon>
        <taxon>Rosaceae</taxon>
        <taxon>Amygdaloideae</taxon>
        <taxon>Amygdaleae</taxon>
        <taxon>Prunus</taxon>
    </lineage>
</organism>
<accession>A0A6J5Y4Z5</accession>
<dbReference type="Proteomes" id="UP000507245">
    <property type="component" value="Unassembled WGS sequence"/>
</dbReference>
<dbReference type="GO" id="GO:0006952">
    <property type="term" value="P:defense response"/>
    <property type="evidence" value="ECO:0007669"/>
    <property type="project" value="InterPro"/>
</dbReference>
<keyword evidence="2" id="KW-0677">Repeat</keyword>
<name>A0A6J5Y4Z5_PRUAR</name>
<dbReference type="InterPro" id="IPR044974">
    <property type="entry name" value="Disease_R_plants"/>
</dbReference>
<dbReference type="OrthoDB" id="1165644at2759"/>
<evidence type="ECO:0000313" key="4">
    <source>
        <dbReference type="Proteomes" id="UP000507245"/>
    </source>
</evidence>
<proteinExistence type="predicted"/>
<gene>
    <name evidence="3" type="ORF">ORAREDHAP_LOCUS47160</name>
</gene>